<organism evidence="10 11">
    <name type="scientific">Candidatus Photodesmus blepharonis</name>
    <dbReference type="NCBI Taxonomy" id="1179155"/>
    <lineage>
        <taxon>Bacteria</taxon>
        <taxon>Pseudomonadati</taxon>
        <taxon>Pseudomonadota</taxon>
        <taxon>Gammaproteobacteria</taxon>
        <taxon>Vibrionales</taxon>
        <taxon>Vibrionaceae</taxon>
        <taxon>Candidatus Photodesmus</taxon>
    </lineage>
</organism>
<dbReference type="InterPro" id="IPR036986">
    <property type="entry name" value="S4_RNA-bd_sf"/>
</dbReference>
<dbReference type="InterPro" id="IPR006145">
    <property type="entry name" value="PsdUridine_synth_RsuA/RluA"/>
</dbReference>
<dbReference type="Gene3D" id="3.30.70.580">
    <property type="entry name" value="Pseudouridine synthase I, catalytic domain, N-terminal subdomain"/>
    <property type="match status" value="1"/>
</dbReference>
<evidence type="ECO:0000256" key="7">
    <source>
        <dbReference type="PROSITE-ProRule" id="PRU00182"/>
    </source>
</evidence>
<sequence length="247" mass="28554">MREKLQKVLARSGYGSRRRLESLIRGGRVSINGIVATLGDYLEDKNATIRIDSRVVMVNALDKVICRMLAYYKKNGELCTRYDPQGRCTVFDHLPKIHRCRWISVGRLDINTSGLLLFTTDGELANRLMHPSFELEREYLVRVFGKLNEKKIQNLISGVELEDGIARFENVFYIGGQSMNHTFYVVIKEGRNRAVRRLWSSQNLIVSRLKRTRYGDIVLNRRLRPGVSIELKLKEINHLRSAVQLSF</sequence>
<dbReference type="Proteomes" id="UP000053784">
    <property type="component" value="Unassembled WGS sequence"/>
</dbReference>
<dbReference type="SMART" id="SM00363">
    <property type="entry name" value="S4"/>
    <property type="match status" value="1"/>
</dbReference>
<dbReference type="AlphaFoldDB" id="A0A084CPA8"/>
<evidence type="ECO:0000313" key="10">
    <source>
        <dbReference type="EMBL" id="KEY91637.1"/>
    </source>
</evidence>
<dbReference type="InterPro" id="IPR020103">
    <property type="entry name" value="PsdUridine_synth_cat_dom_sf"/>
</dbReference>
<dbReference type="GO" id="GO:0003723">
    <property type="term" value="F:RNA binding"/>
    <property type="evidence" value="ECO:0007669"/>
    <property type="project" value="UniProtKB-KW"/>
</dbReference>
<comment type="caution">
    <text evidence="10">The sequence shown here is derived from an EMBL/GenBank/DDBJ whole genome shotgun (WGS) entry which is preliminary data.</text>
</comment>
<dbReference type="CDD" id="cd00165">
    <property type="entry name" value="S4"/>
    <property type="match status" value="1"/>
</dbReference>
<evidence type="ECO:0000256" key="2">
    <source>
        <dbReference type="ARBA" id="ARBA00022552"/>
    </source>
</evidence>
<dbReference type="InterPro" id="IPR050343">
    <property type="entry name" value="RsuA_PseudoU_synthase"/>
</dbReference>
<dbReference type="Gene3D" id="3.10.290.10">
    <property type="entry name" value="RNA-binding S4 domain"/>
    <property type="match status" value="1"/>
</dbReference>
<evidence type="ECO:0000259" key="9">
    <source>
        <dbReference type="SMART" id="SM00363"/>
    </source>
</evidence>
<dbReference type="Gene3D" id="3.30.70.1560">
    <property type="entry name" value="Alpha-L RNA-binding motif"/>
    <property type="match status" value="1"/>
</dbReference>
<comment type="function">
    <text evidence="6">Responsible for synthesis of pseudouridine from uracil-2605 in 23S ribosomal RNA.</text>
</comment>
<dbReference type="Pfam" id="PF01479">
    <property type="entry name" value="S4"/>
    <property type="match status" value="1"/>
</dbReference>
<dbReference type="FunFam" id="3.10.290.10:FF:000003">
    <property type="entry name" value="Pseudouridine synthase"/>
    <property type="match status" value="1"/>
</dbReference>
<accession>A0A084CPA8</accession>
<dbReference type="InterPro" id="IPR000748">
    <property type="entry name" value="PsdUridine_synth_RsuA/RluB/E/F"/>
</dbReference>
<keyword evidence="3 7" id="KW-0694">RNA-binding</keyword>
<dbReference type="EC" id="5.4.99.-" evidence="8"/>
<evidence type="ECO:0000256" key="4">
    <source>
        <dbReference type="ARBA" id="ARBA00023235"/>
    </source>
</evidence>
<keyword evidence="4 8" id="KW-0413">Isomerase</keyword>
<dbReference type="SUPFAM" id="SSF55174">
    <property type="entry name" value="Alpha-L RNA-binding motif"/>
    <property type="match status" value="1"/>
</dbReference>
<comment type="similarity">
    <text evidence="1 8">Belongs to the pseudouridine synthase RsuA family.</text>
</comment>
<proteinExistence type="inferred from homology"/>
<evidence type="ECO:0000256" key="5">
    <source>
        <dbReference type="ARBA" id="ARBA00036944"/>
    </source>
</evidence>
<evidence type="ECO:0000256" key="8">
    <source>
        <dbReference type="RuleBase" id="RU003887"/>
    </source>
</evidence>
<dbReference type="PANTHER" id="PTHR47683:SF3">
    <property type="entry name" value="RIBOSOMAL LARGE SUBUNIT PSEUDOURIDINE SYNTHASE B"/>
    <property type="match status" value="1"/>
</dbReference>
<feature type="domain" description="RNA-binding S4" evidence="9">
    <location>
        <begin position="3"/>
        <end position="62"/>
    </location>
</feature>
<dbReference type="SUPFAM" id="SSF55120">
    <property type="entry name" value="Pseudouridine synthase"/>
    <property type="match status" value="1"/>
</dbReference>
<dbReference type="InterPro" id="IPR018496">
    <property type="entry name" value="PsdUridine_synth_RsuA/RluB_CS"/>
</dbReference>
<dbReference type="NCBIfam" id="TIGR00093">
    <property type="entry name" value="pseudouridine synthase"/>
    <property type="match status" value="1"/>
</dbReference>
<dbReference type="NCBIfam" id="NF007976">
    <property type="entry name" value="PRK10700.1"/>
    <property type="match status" value="1"/>
</dbReference>
<dbReference type="eggNOG" id="COG1187">
    <property type="taxonomic scope" value="Bacteria"/>
</dbReference>
<dbReference type="InterPro" id="IPR002942">
    <property type="entry name" value="S4_RNA-bd"/>
</dbReference>
<evidence type="ECO:0000313" key="11">
    <source>
        <dbReference type="Proteomes" id="UP000053784"/>
    </source>
</evidence>
<dbReference type="GO" id="GO:0160139">
    <property type="term" value="F:23S rRNA pseudouridine(2605) synthase activity"/>
    <property type="evidence" value="ECO:0007669"/>
    <property type="project" value="UniProtKB-EC"/>
</dbReference>
<evidence type="ECO:0000256" key="6">
    <source>
        <dbReference type="ARBA" id="ARBA00037383"/>
    </source>
</evidence>
<name>A0A084CPA8_9GAMM</name>
<dbReference type="PROSITE" id="PS50889">
    <property type="entry name" value="S4"/>
    <property type="match status" value="1"/>
</dbReference>
<dbReference type="InterPro" id="IPR020094">
    <property type="entry name" value="TruA/RsuA/RluB/E/F_N"/>
</dbReference>
<evidence type="ECO:0000256" key="3">
    <source>
        <dbReference type="ARBA" id="ARBA00022884"/>
    </source>
</evidence>
<evidence type="ECO:0000256" key="1">
    <source>
        <dbReference type="ARBA" id="ARBA00008348"/>
    </source>
</evidence>
<gene>
    <name evidence="10" type="primary">rluB</name>
    <name evidence="10" type="ORF">CF67_11020</name>
</gene>
<protein>
    <recommendedName>
        <fullName evidence="8">Pseudouridine synthase</fullName>
        <ecNumber evidence="8">5.4.99.-</ecNumber>
    </recommendedName>
</protein>
<dbReference type="FunFam" id="3.30.70.580:FF:000009">
    <property type="entry name" value="Pseudouridine synthase"/>
    <property type="match status" value="1"/>
</dbReference>
<keyword evidence="11" id="KW-1185">Reference proteome</keyword>
<dbReference type="Pfam" id="PF00849">
    <property type="entry name" value="PseudoU_synth_2"/>
    <property type="match status" value="1"/>
</dbReference>
<reference evidence="10 11" key="1">
    <citation type="submission" date="2014-03" db="EMBL/GenBank/DDBJ databases">
        <title>Selection and divergence in the genomes of co-occurring obligate luminous symbionts with specific hosts.</title>
        <authorList>
            <person name="Hendry T.A."/>
            <person name="de Wet J.R."/>
            <person name="Dunlap P.V."/>
        </authorList>
    </citation>
    <scope>NUCLEOTIDE SEQUENCE [LARGE SCALE GENOMIC DNA]</scope>
    <source>
        <strain evidence="10 11">Ppalp.1</strain>
    </source>
</reference>
<dbReference type="InterPro" id="IPR042092">
    <property type="entry name" value="PsdUridine_s_RsuA/RluB/E/F_cat"/>
</dbReference>
<dbReference type="EMBL" id="JGVK01000003">
    <property type="protein sequence ID" value="KEY91637.1"/>
    <property type="molecule type" value="Genomic_DNA"/>
</dbReference>
<dbReference type="PANTHER" id="PTHR47683">
    <property type="entry name" value="PSEUDOURIDINE SYNTHASE FAMILY PROTEIN-RELATED"/>
    <property type="match status" value="1"/>
</dbReference>
<comment type="catalytic activity">
    <reaction evidence="5">
        <text>uridine(2605) in 23S rRNA = pseudouridine(2605) in 23S rRNA</text>
        <dbReference type="Rhea" id="RHEA:42520"/>
        <dbReference type="Rhea" id="RHEA-COMP:10095"/>
        <dbReference type="Rhea" id="RHEA-COMP:10096"/>
        <dbReference type="ChEBI" id="CHEBI:65314"/>
        <dbReference type="ChEBI" id="CHEBI:65315"/>
        <dbReference type="EC" id="5.4.99.22"/>
    </reaction>
</comment>
<dbReference type="OrthoDB" id="9807213at2"/>
<dbReference type="GO" id="GO:0000455">
    <property type="term" value="P:enzyme-directed rRNA pseudouridine synthesis"/>
    <property type="evidence" value="ECO:0007669"/>
    <property type="project" value="UniProtKB-ARBA"/>
</dbReference>
<dbReference type="PROSITE" id="PS01149">
    <property type="entry name" value="PSI_RSU"/>
    <property type="match status" value="1"/>
</dbReference>
<keyword evidence="2" id="KW-0698">rRNA processing</keyword>
<dbReference type="STRING" id="1179155.CF67_11020"/>